<accession>A0ABD1ZI60</accession>
<name>A0ABD1ZI60_9MARC</name>
<comment type="caution">
    <text evidence="10">The sequence shown here is derived from an EMBL/GenBank/DDBJ whole genome shotgun (WGS) entry which is preliminary data.</text>
</comment>
<dbReference type="AlphaFoldDB" id="A0ABD1ZI60"/>
<dbReference type="Proteomes" id="UP001605036">
    <property type="component" value="Unassembled WGS sequence"/>
</dbReference>
<comment type="function">
    <text evidence="5">Required for box C/D snoRNAs accumulation involved in snoRNA processing, snoRNA transport to the nucleolus and ribosome biogenesis.</text>
</comment>
<dbReference type="Gene3D" id="3.30.60.190">
    <property type="match status" value="1"/>
</dbReference>
<dbReference type="InterPro" id="IPR007529">
    <property type="entry name" value="Znf_HIT"/>
</dbReference>
<feature type="compositionally biased region" description="Basic and acidic residues" evidence="8">
    <location>
        <begin position="299"/>
        <end position="312"/>
    </location>
</feature>
<evidence type="ECO:0000256" key="8">
    <source>
        <dbReference type="SAM" id="MobiDB-lite"/>
    </source>
</evidence>
<protein>
    <recommendedName>
        <fullName evidence="9">HIT-type domain-containing protein</fullName>
    </recommendedName>
</protein>
<sequence>MAVDDNTEVRSEDQDEEGSFRSGEAGEAKVRGRETICEECYEHESRYRCPGCGFRTCGVQCVKSHKERTQCDGKRKRTEFVGINSFDDNWLISDYNLLEEILRQSDSAKRLRAPLGRVDELTPQQKALKNQARARSTTLLFVARGMSKRTENTTFFEKRSKRILWKVEWIFEGTDVRLVDNRVDENSSLDTVLAKHLAHDAHNVSVRHRLRSFRWKPLHDLILLLRREQCPAPEREYFDLSLGDCLKNQLADKTIIEYPTIHVLLPETLDKFAKAKISKAWTPKVAQQPDSQKAVAIEDPQKLEGVPFKEEKFEEDDNLEEGEIMS</sequence>
<dbReference type="Pfam" id="PF04438">
    <property type="entry name" value="zf-HIT"/>
    <property type="match status" value="1"/>
</dbReference>
<evidence type="ECO:0000256" key="7">
    <source>
        <dbReference type="PROSITE-ProRule" id="PRU00453"/>
    </source>
</evidence>
<evidence type="ECO:0000256" key="6">
    <source>
        <dbReference type="ARBA" id="ARBA00049654"/>
    </source>
</evidence>
<proteinExistence type="inferred from homology"/>
<keyword evidence="4" id="KW-0862">Zinc</keyword>
<feature type="region of interest" description="Disordered" evidence="8">
    <location>
        <begin position="283"/>
        <end position="326"/>
    </location>
</feature>
<dbReference type="SUPFAM" id="SSF144232">
    <property type="entry name" value="HIT/MYND zinc finger-like"/>
    <property type="match status" value="1"/>
</dbReference>
<keyword evidence="11" id="KW-1185">Reference proteome</keyword>
<feature type="compositionally biased region" description="Acidic residues" evidence="8">
    <location>
        <begin position="313"/>
        <end position="326"/>
    </location>
</feature>
<dbReference type="PANTHER" id="PTHR13483:SF3">
    <property type="entry name" value="BOX C_D SNORNA PROTEIN 1"/>
    <property type="match status" value="1"/>
</dbReference>
<keyword evidence="3 7" id="KW-0863">Zinc-finger</keyword>
<evidence type="ECO:0000313" key="11">
    <source>
        <dbReference type="Proteomes" id="UP001605036"/>
    </source>
</evidence>
<evidence type="ECO:0000313" key="10">
    <source>
        <dbReference type="EMBL" id="KAL2651137.1"/>
    </source>
</evidence>
<evidence type="ECO:0000259" key="9">
    <source>
        <dbReference type="PROSITE" id="PS51083"/>
    </source>
</evidence>
<dbReference type="PROSITE" id="PS51083">
    <property type="entry name" value="ZF_HIT"/>
    <property type="match status" value="1"/>
</dbReference>
<reference evidence="10 11" key="1">
    <citation type="submission" date="2024-09" db="EMBL/GenBank/DDBJ databases">
        <title>Chromosome-scale assembly of Riccia fluitans.</title>
        <authorList>
            <person name="Paukszto L."/>
            <person name="Sawicki J."/>
            <person name="Karawczyk K."/>
            <person name="Piernik-Szablinska J."/>
            <person name="Szczecinska M."/>
            <person name="Mazdziarz M."/>
        </authorList>
    </citation>
    <scope>NUCLEOTIDE SEQUENCE [LARGE SCALE GENOMIC DNA]</scope>
    <source>
        <strain evidence="10">Rf_01</strain>
        <tissue evidence="10">Aerial parts of the thallus</tissue>
    </source>
</reference>
<feature type="region of interest" description="Disordered" evidence="8">
    <location>
        <begin position="1"/>
        <end position="27"/>
    </location>
</feature>
<dbReference type="InterPro" id="IPR051639">
    <property type="entry name" value="BCD1"/>
</dbReference>
<comment type="similarity">
    <text evidence="6">Belongs to the BCD1 family.</text>
</comment>
<dbReference type="Pfam" id="PF25790">
    <property type="entry name" value="BCD1"/>
    <property type="match status" value="1"/>
</dbReference>
<dbReference type="GO" id="GO:0008270">
    <property type="term" value="F:zinc ion binding"/>
    <property type="evidence" value="ECO:0007669"/>
    <property type="project" value="UniProtKB-UniRule"/>
</dbReference>
<dbReference type="InterPro" id="IPR057721">
    <property type="entry name" value="BCD1_alpha/beta"/>
</dbReference>
<dbReference type="EMBL" id="JBHFFA010000001">
    <property type="protein sequence ID" value="KAL2651137.1"/>
    <property type="molecule type" value="Genomic_DNA"/>
</dbReference>
<feature type="domain" description="HIT-type" evidence="9">
    <location>
        <begin position="37"/>
        <end position="71"/>
    </location>
</feature>
<gene>
    <name evidence="10" type="ORF">R1flu_019265</name>
</gene>
<keyword evidence="2" id="KW-0479">Metal-binding</keyword>
<evidence type="ECO:0000256" key="3">
    <source>
        <dbReference type="ARBA" id="ARBA00022771"/>
    </source>
</evidence>
<keyword evidence="1" id="KW-0597">Phosphoprotein</keyword>
<organism evidence="10 11">
    <name type="scientific">Riccia fluitans</name>
    <dbReference type="NCBI Taxonomy" id="41844"/>
    <lineage>
        <taxon>Eukaryota</taxon>
        <taxon>Viridiplantae</taxon>
        <taxon>Streptophyta</taxon>
        <taxon>Embryophyta</taxon>
        <taxon>Marchantiophyta</taxon>
        <taxon>Marchantiopsida</taxon>
        <taxon>Marchantiidae</taxon>
        <taxon>Marchantiales</taxon>
        <taxon>Ricciaceae</taxon>
        <taxon>Riccia</taxon>
    </lineage>
</organism>
<dbReference type="CDD" id="cd23023">
    <property type="entry name" value="zf-HIT_BCD1"/>
    <property type="match status" value="1"/>
</dbReference>
<dbReference type="PANTHER" id="PTHR13483">
    <property type="entry name" value="BOX C_D SNORNA PROTEIN 1-RELATED"/>
    <property type="match status" value="1"/>
</dbReference>
<evidence type="ECO:0000256" key="5">
    <source>
        <dbReference type="ARBA" id="ARBA00049598"/>
    </source>
</evidence>
<evidence type="ECO:0000256" key="1">
    <source>
        <dbReference type="ARBA" id="ARBA00022553"/>
    </source>
</evidence>
<evidence type="ECO:0000256" key="4">
    <source>
        <dbReference type="ARBA" id="ARBA00022833"/>
    </source>
</evidence>
<evidence type="ECO:0000256" key="2">
    <source>
        <dbReference type="ARBA" id="ARBA00022723"/>
    </source>
</evidence>